<gene>
    <name evidence="13" type="ORF">GBAR_LOCUS10308</name>
</gene>
<accession>A0AA35WD03</accession>
<comment type="subcellular location">
    <subcellularLocation>
        <location evidence="11">Mitochondrion</location>
    </subcellularLocation>
</comment>
<evidence type="ECO:0000313" key="14">
    <source>
        <dbReference type="Proteomes" id="UP001174909"/>
    </source>
</evidence>
<evidence type="ECO:0000256" key="9">
    <source>
        <dbReference type="ARBA" id="ARBA00023264"/>
    </source>
</evidence>
<evidence type="ECO:0000313" key="13">
    <source>
        <dbReference type="EMBL" id="CAI8016853.1"/>
    </source>
</evidence>
<keyword evidence="5 11" id="KW-0808">Transferase</keyword>
<name>A0AA35WD03_GEOBA</name>
<evidence type="ECO:0000259" key="12">
    <source>
        <dbReference type="PROSITE" id="PS50035"/>
    </source>
</evidence>
<dbReference type="PROSITE" id="PS50035">
    <property type="entry name" value="PLD"/>
    <property type="match status" value="1"/>
</dbReference>
<evidence type="ECO:0000256" key="7">
    <source>
        <dbReference type="ARBA" id="ARBA00023098"/>
    </source>
</evidence>
<evidence type="ECO:0000256" key="4">
    <source>
        <dbReference type="ARBA" id="ARBA00022516"/>
    </source>
</evidence>
<evidence type="ECO:0000256" key="2">
    <source>
        <dbReference type="ARBA" id="ARBA00005042"/>
    </source>
</evidence>
<dbReference type="CDD" id="cd09135">
    <property type="entry name" value="PLDc_PGS1_euk_1"/>
    <property type="match status" value="1"/>
</dbReference>
<dbReference type="GO" id="GO:0005739">
    <property type="term" value="C:mitochondrion"/>
    <property type="evidence" value="ECO:0007669"/>
    <property type="project" value="UniProtKB-SubCell"/>
</dbReference>
<comment type="caution">
    <text evidence="13">The sequence shown here is derived from an EMBL/GenBank/DDBJ whole genome shotgun (WGS) entry which is preliminary data.</text>
</comment>
<evidence type="ECO:0000256" key="5">
    <source>
        <dbReference type="ARBA" id="ARBA00022679"/>
    </source>
</evidence>
<dbReference type="GO" id="GO:0005524">
    <property type="term" value="F:ATP binding"/>
    <property type="evidence" value="ECO:0007669"/>
    <property type="project" value="UniProtKB-KW"/>
</dbReference>
<dbReference type="SUPFAM" id="SSF56024">
    <property type="entry name" value="Phospholipase D/nuclease"/>
    <property type="match status" value="1"/>
</dbReference>
<keyword evidence="7 11" id="KW-0443">Lipid metabolism</keyword>
<keyword evidence="8 11" id="KW-0594">Phospholipid biosynthesis</keyword>
<evidence type="ECO:0000256" key="8">
    <source>
        <dbReference type="ARBA" id="ARBA00023209"/>
    </source>
</evidence>
<dbReference type="GO" id="GO:0032049">
    <property type="term" value="P:cardiolipin biosynthetic process"/>
    <property type="evidence" value="ECO:0007669"/>
    <property type="project" value="InterPro"/>
</dbReference>
<keyword evidence="4 11" id="KW-0444">Lipid biosynthesis</keyword>
<keyword evidence="6" id="KW-0677">Repeat</keyword>
<dbReference type="EC" id="2.7.8.5" evidence="11"/>
<proteinExistence type="inferred from homology"/>
<evidence type="ECO:0000256" key="6">
    <source>
        <dbReference type="ARBA" id="ARBA00022737"/>
    </source>
</evidence>
<keyword evidence="14" id="KW-1185">Reference proteome</keyword>
<comment type="function">
    <text evidence="1 11">Functions in the biosynthesis of the anionic phospholipids phosphatidylglycerol and cardiolipin.</text>
</comment>
<evidence type="ECO:0000256" key="1">
    <source>
        <dbReference type="ARBA" id="ARBA00003537"/>
    </source>
</evidence>
<evidence type="ECO:0000256" key="11">
    <source>
        <dbReference type="RuleBase" id="RU365024"/>
    </source>
</evidence>
<dbReference type="Proteomes" id="UP001174909">
    <property type="component" value="Unassembled WGS sequence"/>
</dbReference>
<comment type="catalytic activity">
    <reaction evidence="10 11">
        <text>a CDP-1,2-diacyl-sn-glycerol + sn-glycerol 3-phosphate = a 1,2-diacyl-sn-glycero-3-phospho-(1'-sn-glycero-3'-phosphate) + CMP + H(+)</text>
        <dbReference type="Rhea" id="RHEA:12593"/>
        <dbReference type="ChEBI" id="CHEBI:15378"/>
        <dbReference type="ChEBI" id="CHEBI:57597"/>
        <dbReference type="ChEBI" id="CHEBI:58332"/>
        <dbReference type="ChEBI" id="CHEBI:60110"/>
        <dbReference type="ChEBI" id="CHEBI:60377"/>
        <dbReference type="EC" id="2.7.8.5"/>
    </reaction>
</comment>
<dbReference type="InterPro" id="IPR016270">
    <property type="entry name" value="PGS1"/>
</dbReference>
<dbReference type="PANTHER" id="PTHR12586">
    <property type="entry name" value="CDP-DIACYLGLYCEROL--SERINE O-PHOSPHATIDYLTRANSFERASE"/>
    <property type="match status" value="1"/>
</dbReference>
<feature type="domain" description="PLD phosphodiesterase" evidence="12">
    <location>
        <begin position="138"/>
        <end position="164"/>
    </location>
</feature>
<dbReference type="Pfam" id="PF00614">
    <property type="entry name" value="PLDc"/>
    <property type="match status" value="1"/>
</dbReference>
<protein>
    <recommendedName>
        <fullName evidence="11">CDP-diacylglycerol--glycerol-3-phosphate 3-phosphatidyltransferase</fullName>
        <ecNumber evidence="11">2.7.8.5</ecNumber>
    </recommendedName>
</protein>
<dbReference type="GO" id="GO:0008444">
    <property type="term" value="F:CDP-diacylglycerol-glycerol-3-phosphate 3-phosphatidyltransferase activity"/>
    <property type="evidence" value="ECO:0007669"/>
    <property type="project" value="UniProtKB-EC"/>
</dbReference>
<comment type="similarity">
    <text evidence="3 11">Belongs to the CDP-alcohol phosphatidyltransferase class-II family.</text>
</comment>
<evidence type="ECO:0000256" key="3">
    <source>
        <dbReference type="ARBA" id="ARBA00010682"/>
    </source>
</evidence>
<sequence length="331" mass="37626">MVVSEFSWLCRYSKPIYVHGRNIRVLSTPQDFYGALLSGVRTAQRRIVLSSLYLGTGKHEQELVECLGSALSDGARPHLRCSVLLDCLRGTRGHPNSVSLLRPLLSGPHGDRFSLHLYHTPNLRGLLRKVFPARLNEGMGLQHTKIYVFDDSLLLSGANLSRDYFTNRQDRYMLFSDSTRLADYFSRVAQTIADHSYCVGSDEELRPALEFDHLTSRANSVKYRRIISDSVRNLLRSEQSINCQSNSGSGGTRREILPCSPSSRWGNTEYGRRKRRQSDSWLGCRQERDCVSPRATSTCHLATSRPCWELEETYLYWLPLLRHLVSLGLGV</sequence>
<dbReference type="PANTHER" id="PTHR12586:SF1">
    <property type="entry name" value="CDP-DIACYLGLYCEROL--GLYCEROL-3-PHOSPHATE 3-PHOSPHATIDYLTRANSFERASE, MITOCHONDRIAL"/>
    <property type="match status" value="1"/>
</dbReference>
<evidence type="ECO:0000256" key="10">
    <source>
        <dbReference type="ARBA" id="ARBA00048586"/>
    </source>
</evidence>
<dbReference type="InterPro" id="IPR001736">
    <property type="entry name" value="PLipase_D/transphosphatidylase"/>
</dbReference>
<comment type="pathway">
    <text evidence="2 11">Phospholipid metabolism; phosphatidylglycerol biosynthesis; phosphatidylglycerol from CDP-diacylglycerol: step 1/2.</text>
</comment>
<keyword evidence="9 11" id="KW-1208">Phospholipid metabolism</keyword>
<keyword evidence="11" id="KW-0547">Nucleotide-binding</keyword>
<dbReference type="Gene3D" id="3.30.870.10">
    <property type="entry name" value="Endonuclease Chain A"/>
    <property type="match status" value="1"/>
</dbReference>
<dbReference type="AlphaFoldDB" id="A0AA35WD03"/>
<reference evidence="13" key="1">
    <citation type="submission" date="2023-03" db="EMBL/GenBank/DDBJ databases">
        <authorList>
            <person name="Steffen K."/>
            <person name="Cardenas P."/>
        </authorList>
    </citation>
    <scope>NUCLEOTIDE SEQUENCE</scope>
</reference>
<organism evidence="13 14">
    <name type="scientific">Geodia barretti</name>
    <name type="common">Barrett's horny sponge</name>
    <dbReference type="NCBI Taxonomy" id="519541"/>
    <lineage>
        <taxon>Eukaryota</taxon>
        <taxon>Metazoa</taxon>
        <taxon>Porifera</taxon>
        <taxon>Demospongiae</taxon>
        <taxon>Heteroscleromorpha</taxon>
        <taxon>Tetractinellida</taxon>
        <taxon>Astrophorina</taxon>
        <taxon>Geodiidae</taxon>
        <taxon>Geodia</taxon>
    </lineage>
</organism>
<dbReference type="SMART" id="SM00155">
    <property type="entry name" value="PLDc"/>
    <property type="match status" value="1"/>
</dbReference>
<dbReference type="EMBL" id="CASHTH010001567">
    <property type="protein sequence ID" value="CAI8016853.1"/>
    <property type="molecule type" value="Genomic_DNA"/>
</dbReference>
<keyword evidence="11" id="KW-0496">Mitochondrion</keyword>
<keyword evidence="11" id="KW-0067">ATP-binding</keyword>